<accession>A0A6A6ZEQ5</accession>
<organism evidence="2 3">
    <name type="scientific">Ophiobolus disseminans</name>
    <dbReference type="NCBI Taxonomy" id="1469910"/>
    <lineage>
        <taxon>Eukaryota</taxon>
        <taxon>Fungi</taxon>
        <taxon>Dikarya</taxon>
        <taxon>Ascomycota</taxon>
        <taxon>Pezizomycotina</taxon>
        <taxon>Dothideomycetes</taxon>
        <taxon>Pleosporomycetidae</taxon>
        <taxon>Pleosporales</taxon>
        <taxon>Pleosporineae</taxon>
        <taxon>Phaeosphaeriaceae</taxon>
        <taxon>Ophiobolus</taxon>
    </lineage>
</organism>
<dbReference type="OrthoDB" id="3932796at2759"/>
<dbReference type="InterPro" id="IPR036864">
    <property type="entry name" value="Zn2-C6_fun-type_DNA-bd_sf"/>
</dbReference>
<gene>
    <name evidence="2" type="ORF">CC86DRAFT_413270</name>
</gene>
<protein>
    <recommendedName>
        <fullName evidence="4">Zn(2)-C6 fungal-type domain-containing protein</fullName>
    </recommendedName>
</protein>
<dbReference type="GO" id="GO:0000981">
    <property type="term" value="F:DNA-binding transcription factor activity, RNA polymerase II-specific"/>
    <property type="evidence" value="ECO:0007669"/>
    <property type="project" value="InterPro"/>
</dbReference>
<dbReference type="SUPFAM" id="SSF57701">
    <property type="entry name" value="Zn2/Cys6 DNA-binding domain"/>
    <property type="match status" value="1"/>
</dbReference>
<dbReference type="EMBL" id="MU006246">
    <property type="protein sequence ID" value="KAF2819199.1"/>
    <property type="molecule type" value="Genomic_DNA"/>
</dbReference>
<evidence type="ECO:0000313" key="2">
    <source>
        <dbReference type="EMBL" id="KAF2819199.1"/>
    </source>
</evidence>
<proteinExistence type="predicted"/>
<evidence type="ECO:0000256" key="1">
    <source>
        <dbReference type="SAM" id="MobiDB-lite"/>
    </source>
</evidence>
<name>A0A6A6ZEQ5_9PLEO</name>
<sequence>MGIERLDEGMDDLERITGWLEGVTMGNGEGDNNGQPVTPPRRLTYEEISPTDTSFSGGSIFDIPDKRCYKLGTPCRKGPGRVRDDGSEATSCEADEDEEMFKKDGGRLGRRLAQPNFSSSQLQLVRLISHDPPSDDNDNGPISDDHHHHALKLALKLELKLPTPSSQFTTVTPRQSSGPRLTSLLSCLQCTLAALPCSRTTPSCTRCMRNNAASTCLLLRRRFHEETTLHTAPVLLKLKDTDDDVWKRKLEVAQMLEGVWRERADRKNWVLPRVESERRVDGDGTGAWGGGGTRGDGIWGEGEGMGRVVWCEVDVELEVGGE</sequence>
<dbReference type="Proteomes" id="UP000799424">
    <property type="component" value="Unassembled WGS sequence"/>
</dbReference>
<feature type="region of interest" description="Disordered" evidence="1">
    <location>
        <begin position="78"/>
        <end position="97"/>
    </location>
</feature>
<dbReference type="AlphaFoldDB" id="A0A6A6ZEQ5"/>
<evidence type="ECO:0008006" key="4">
    <source>
        <dbReference type="Google" id="ProtNLM"/>
    </source>
</evidence>
<dbReference type="GO" id="GO:0008270">
    <property type="term" value="F:zinc ion binding"/>
    <property type="evidence" value="ECO:0007669"/>
    <property type="project" value="InterPro"/>
</dbReference>
<reference evidence="2" key="1">
    <citation type="journal article" date="2020" name="Stud. Mycol.">
        <title>101 Dothideomycetes genomes: a test case for predicting lifestyles and emergence of pathogens.</title>
        <authorList>
            <person name="Haridas S."/>
            <person name="Albert R."/>
            <person name="Binder M."/>
            <person name="Bloem J."/>
            <person name="Labutti K."/>
            <person name="Salamov A."/>
            <person name="Andreopoulos B."/>
            <person name="Baker S."/>
            <person name="Barry K."/>
            <person name="Bills G."/>
            <person name="Bluhm B."/>
            <person name="Cannon C."/>
            <person name="Castanera R."/>
            <person name="Culley D."/>
            <person name="Daum C."/>
            <person name="Ezra D."/>
            <person name="Gonzalez J."/>
            <person name="Henrissat B."/>
            <person name="Kuo A."/>
            <person name="Liang C."/>
            <person name="Lipzen A."/>
            <person name="Lutzoni F."/>
            <person name="Magnuson J."/>
            <person name="Mondo S."/>
            <person name="Nolan M."/>
            <person name="Ohm R."/>
            <person name="Pangilinan J."/>
            <person name="Park H.-J."/>
            <person name="Ramirez L."/>
            <person name="Alfaro M."/>
            <person name="Sun H."/>
            <person name="Tritt A."/>
            <person name="Yoshinaga Y."/>
            <person name="Zwiers L.-H."/>
            <person name="Turgeon B."/>
            <person name="Goodwin S."/>
            <person name="Spatafora J."/>
            <person name="Crous P."/>
            <person name="Grigoriev I."/>
        </authorList>
    </citation>
    <scope>NUCLEOTIDE SEQUENCE</scope>
    <source>
        <strain evidence="2">CBS 113818</strain>
    </source>
</reference>
<keyword evidence="3" id="KW-1185">Reference proteome</keyword>
<evidence type="ECO:0000313" key="3">
    <source>
        <dbReference type="Proteomes" id="UP000799424"/>
    </source>
</evidence>